<dbReference type="EMBL" id="KZ991698">
    <property type="protein sequence ID" value="RKP22770.1"/>
    <property type="molecule type" value="Genomic_DNA"/>
</dbReference>
<evidence type="ECO:0000313" key="3">
    <source>
        <dbReference type="Proteomes" id="UP000278143"/>
    </source>
</evidence>
<keyword evidence="1" id="KW-1133">Transmembrane helix</keyword>
<proteinExistence type="predicted"/>
<dbReference type="Proteomes" id="UP000278143">
    <property type="component" value="Unassembled WGS sequence"/>
</dbReference>
<evidence type="ECO:0000256" key="1">
    <source>
        <dbReference type="SAM" id="Phobius"/>
    </source>
</evidence>
<protein>
    <submittedName>
        <fullName evidence="2">Uncharacterized protein</fullName>
    </submittedName>
</protein>
<name>A0A4P9YV39_9FUNG</name>
<organism evidence="2 3">
    <name type="scientific">Syncephalis pseudoplumigaleata</name>
    <dbReference type="NCBI Taxonomy" id="1712513"/>
    <lineage>
        <taxon>Eukaryota</taxon>
        <taxon>Fungi</taxon>
        <taxon>Fungi incertae sedis</taxon>
        <taxon>Zoopagomycota</taxon>
        <taxon>Zoopagomycotina</taxon>
        <taxon>Zoopagomycetes</taxon>
        <taxon>Zoopagales</taxon>
        <taxon>Piptocephalidaceae</taxon>
        <taxon>Syncephalis</taxon>
    </lineage>
</organism>
<feature type="transmembrane region" description="Helical" evidence="1">
    <location>
        <begin position="84"/>
        <end position="104"/>
    </location>
</feature>
<feature type="transmembrane region" description="Helical" evidence="1">
    <location>
        <begin position="24"/>
        <end position="44"/>
    </location>
</feature>
<feature type="transmembrane region" description="Helical" evidence="1">
    <location>
        <begin position="158"/>
        <end position="180"/>
    </location>
</feature>
<feature type="transmembrane region" description="Helical" evidence="1">
    <location>
        <begin position="56"/>
        <end position="78"/>
    </location>
</feature>
<evidence type="ECO:0000313" key="2">
    <source>
        <dbReference type="EMBL" id="RKP22770.1"/>
    </source>
</evidence>
<keyword evidence="3" id="KW-1185">Reference proteome</keyword>
<reference evidence="3" key="1">
    <citation type="journal article" date="2018" name="Nat. Microbiol.">
        <title>Leveraging single-cell genomics to expand the fungal tree of life.</title>
        <authorList>
            <person name="Ahrendt S.R."/>
            <person name="Quandt C.A."/>
            <person name="Ciobanu D."/>
            <person name="Clum A."/>
            <person name="Salamov A."/>
            <person name="Andreopoulos B."/>
            <person name="Cheng J.F."/>
            <person name="Woyke T."/>
            <person name="Pelin A."/>
            <person name="Henrissat B."/>
            <person name="Reynolds N.K."/>
            <person name="Benny G.L."/>
            <person name="Smith M.E."/>
            <person name="James T.Y."/>
            <person name="Grigoriev I.V."/>
        </authorList>
    </citation>
    <scope>NUCLEOTIDE SEQUENCE [LARGE SCALE GENOMIC DNA]</scope>
    <source>
        <strain evidence="3">Benny S71-1</strain>
    </source>
</reference>
<dbReference type="AlphaFoldDB" id="A0A4P9YV39"/>
<gene>
    <name evidence="2" type="ORF">SYNPS1DRAFT_31593</name>
</gene>
<feature type="transmembrane region" description="Helical" evidence="1">
    <location>
        <begin position="116"/>
        <end position="138"/>
    </location>
</feature>
<feature type="transmembrane region" description="Helical" evidence="1">
    <location>
        <begin position="201"/>
        <end position="222"/>
    </location>
</feature>
<dbReference type="OrthoDB" id="10385751at2759"/>
<keyword evidence="1" id="KW-0812">Transmembrane</keyword>
<keyword evidence="1" id="KW-0472">Membrane</keyword>
<sequence>MYDSFNHALASKAEQRKWLHDHNAAIVFATLMAWFFLSNTLVAACRLRGKGTNVIYILYLLQSLLGAGLPTGVFYSYALDCATAIYAAIILFYLSDLCAMLIIFYKAYLVSGRRPWLLVVTAGLELATLATIVWAALTNGATRSNDICQQQIYNAAPFAIRGLLSIAKNSLLCGCLFIPVHTRRKSFKQSPLSRLVIRDGVIYLVIIAWVTIVCSTFSAIYSANSPRASGMVFTVEVFVHSMLLRVQFAPHHISSLEL</sequence>
<accession>A0A4P9YV39</accession>